<protein>
    <recommendedName>
        <fullName evidence="1">Flagellar hook-associated protein 2 C-terminal domain-containing protein</fullName>
    </recommendedName>
</protein>
<evidence type="ECO:0000259" key="1">
    <source>
        <dbReference type="Pfam" id="PF07195"/>
    </source>
</evidence>
<dbReference type="Pfam" id="PF07195">
    <property type="entry name" value="FliD_C"/>
    <property type="match status" value="1"/>
</dbReference>
<feature type="domain" description="Flagellar hook-associated protein 2 C-terminal" evidence="1">
    <location>
        <begin position="184"/>
        <end position="325"/>
    </location>
</feature>
<keyword evidence="3" id="KW-1185">Reference proteome</keyword>
<sequence length="353" mass="36567">MLVIGRRAGRGPLAFHTVGGDMSVNGINSGSFDFSKLQGSNAKTTAAGSAGVADFSSALKLQMANIQSQSVGTLVSSLQASSKVSGGANFADILGTGKTSGNSALDAMLGSAAGISGMNGISATGRNMSLFDPESAYRMMTNINTKAVNYKAESSEMTDMKAYVSALQREAITLGGTDASASGEEIQRRVQAFADAYNGWIQRFGSELQDGGMLAGTQAAKVSQWELEQSIANPFYGAKEGLHGMADLGLSIDPVTKLATVDNARLNATLANDKTAAMGALQDFTTHFAKAAELLNSDGNFINNRLDNLSRAIAYIDTNMTSLQAEFGLGDAAKPTGQVAKALASYNAKHGIG</sequence>
<dbReference type="InterPro" id="IPR010809">
    <property type="entry name" value="FliD_C"/>
</dbReference>
<proteinExistence type="predicted"/>
<evidence type="ECO:0000313" key="2">
    <source>
        <dbReference type="EMBL" id="MCG2579097.1"/>
    </source>
</evidence>
<name>A0ABS9K7F9_9RHOO</name>
<comment type="caution">
    <text evidence="2">The sequence shown here is derived from an EMBL/GenBank/DDBJ whole genome shotgun (WGS) entry which is preliminary data.</text>
</comment>
<gene>
    <name evidence="2" type="ORF">LZ012_19070</name>
</gene>
<evidence type="ECO:0000313" key="3">
    <source>
        <dbReference type="Proteomes" id="UP001165384"/>
    </source>
</evidence>
<dbReference type="RefSeq" id="WP_275712553.1">
    <property type="nucleotide sequence ID" value="NZ_JAKLTN010000008.1"/>
</dbReference>
<dbReference type="Proteomes" id="UP001165384">
    <property type="component" value="Unassembled WGS sequence"/>
</dbReference>
<dbReference type="EMBL" id="JAKLTN010000008">
    <property type="protein sequence ID" value="MCG2579097.1"/>
    <property type="molecule type" value="Genomic_DNA"/>
</dbReference>
<accession>A0ABS9K7F9</accession>
<organism evidence="2 3">
    <name type="scientific">Dechloromonas hankyongensis</name>
    <dbReference type="NCBI Taxonomy" id="2908002"/>
    <lineage>
        <taxon>Bacteria</taxon>
        <taxon>Pseudomonadati</taxon>
        <taxon>Pseudomonadota</taxon>
        <taxon>Betaproteobacteria</taxon>
        <taxon>Rhodocyclales</taxon>
        <taxon>Azonexaceae</taxon>
        <taxon>Dechloromonas</taxon>
    </lineage>
</organism>
<reference evidence="2" key="1">
    <citation type="submission" date="2022-01" db="EMBL/GenBank/DDBJ databases">
        <authorList>
            <person name="Jo J.-H."/>
            <person name="Im W.-T."/>
        </authorList>
    </citation>
    <scope>NUCLEOTIDE SEQUENCE</scope>
    <source>
        <strain evidence="2">XY25</strain>
    </source>
</reference>